<comment type="caution">
    <text evidence="1">The sequence shown here is derived from an EMBL/GenBank/DDBJ whole genome shotgun (WGS) entry which is preliminary data.</text>
</comment>
<proteinExistence type="predicted"/>
<organism evidence="1 2">
    <name type="scientific">Candidatus Methylacidithermus pantelleriae</name>
    <dbReference type="NCBI Taxonomy" id="2744239"/>
    <lineage>
        <taxon>Bacteria</taxon>
        <taxon>Pseudomonadati</taxon>
        <taxon>Verrucomicrobiota</taxon>
        <taxon>Methylacidiphilae</taxon>
        <taxon>Methylacidiphilales</taxon>
        <taxon>Methylacidiphilaceae</taxon>
        <taxon>Candidatus Methylacidithermus</taxon>
    </lineage>
</organism>
<gene>
    <name evidence="1" type="ORF">MPNT_20201</name>
</gene>
<accession>A0A8J2FSI4</accession>
<evidence type="ECO:0000313" key="2">
    <source>
        <dbReference type="Proteomes" id="UP000663859"/>
    </source>
</evidence>
<name>A0A8J2FSI4_9BACT</name>
<evidence type="ECO:0000313" key="1">
    <source>
        <dbReference type="EMBL" id="CAF0696358.1"/>
    </source>
</evidence>
<dbReference type="EMBL" id="CAJNOB010000012">
    <property type="protein sequence ID" value="CAF0696358.1"/>
    <property type="molecule type" value="Genomic_DNA"/>
</dbReference>
<protein>
    <submittedName>
        <fullName evidence="1">Uncharacterized protein</fullName>
    </submittedName>
</protein>
<reference evidence="1" key="1">
    <citation type="submission" date="2021-02" db="EMBL/GenBank/DDBJ databases">
        <authorList>
            <person name="Cremers G."/>
            <person name="Picone N."/>
        </authorList>
    </citation>
    <scope>NUCLEOTIDE SEQUENCE</scope>
    <source>
        <strain evidence="1">PQ17</strain>
    </source>
</reference>
<keyword evidence="2" id="KW-1185">Reference proteome</keyword>
<sequence>MQGVARLRRRAVPREVERDLSKQGSGDIFSRKIFFLWPVQGFGRLGKRFCDRRRPG</sequence>
<dbReference type="Proteomes" id="UP000663859">
    <property type="component" value="Unassembled WGS sequence"/>
</dbReference>
<dbReference type="AlphaFoldDB" id="A0A8J2FSI4"/>